<organism evidence="2 3">
    <name type="scientific">Asanoa ferruginea</name>
    <dbReference type="NCBI Taxonomy" id="53367"/>
    <lineage>
        <taxon>Bacteria</taxon>
        <taxon>Bacillati</taxon>
        <taxon>Actinomycetota</taxon>
        <taxon>Actinomycetes</taxon>
        <taxon>Micromonosporales</taxon>
        <taxon>Micromonosporaceae</taxon>
        <taxon>Asanoa</taxon>
    </lineage>
</organism>
<proteinExistence type="predicted"/>
<dbReference type="EMBL" id="QUMQ01000001">
    <property type="protein sequence ID" value="REF95913.1"/>
    <property type="molecule type" value="Genomic_DNA"/>
</dbReference>
<accession>A0A3D9ZJ38</accession>
<keyword evidence="1" id="KW-1133">Transmembrane helix</keyword>
<keyword evidence="1" id="KW-0812">Transmembrane</keyword>
<feature type="transmembrane region" description="Helical" evidence="1">
    <location>
        <begin position="119"/>
        <end position="138"/>
    </location>
</feature>
<dbReference type="AlphaFoldDB" id="A0A3D9ZJ38"/>
<evidence type="ECO:0000313" key="3">
    <source>
        <dbReference type="Proteomes" id="UP000256913"/>
    </source>
</evidence>
<evidence type="ECO:0000313" key="2">
    <source>
        <dbReference type="EMBL" id="REF95913.1"/>
    </source>
</evidence>
<keyword evidence="1" id="KW-0472">Membrane</keyword>
<feature type="transmembrane region" description="Helical" evidence="1">
    <location>
        <begin position="77"/>
        <end position="99"/>
    </location>
</feature>
<feature type="transmembrane region" description="Helical" evidence="1">
    <location>
        <begin position="12"/>
        <end position="38"/>
    </location>
</feature>
<name>A0A3D9ZJ38_9ACTN</name>
<protein>
    <submittedName>
        <fullName evidence="2">Uncharacterized protein</fullName>
    </submittedName>
</protein>
<keyword evidence="3" id="KW-1185">Reference proteome</keyword>
<evidence type="ECO:0000256" key="1">
    <source>
        <dbReference type="SAM" id="Phobius"/>
    </source>
</evidence>
<sequence length="154" mass="15846">MLDTMRTDTRAPAAVGAAFVMWLVAVGAGVFETILVVASGEAGGGAAVGVTVRVAVFLAAILVALRMRAGRRWARLTLAVGLGVLGTLSLVVDPLLWLLDGNSLSAVLAESGPADLAFGTSRVLHVAAVLTACVLMFLPSSNRYFRRPVAALAT</sequence>
<gene>
    <name evidence="2" type="ORF">DFJ67_1877</name>
</gene>
<comment type="caution">
    <text evidence="2">The sequence shown here is derived from an EMBL/GenBank/DDBJ whole genome shotgun (WGS) entry which is preliminary data.</text>
</comment>
<reference evidence="2 3" key="1">
    <citation type="submission" date="2018-08" db="EMBL/GenBank/DDBJ databases">
        <title>Sequencing the genomes of 1000 actinobacteria strains.</title>
        <authorList>
            <person name="Klenk H.-P."/>
        </authorList>
    </citation>
    <scope>NUCLEOTIDE SEQUENCE [LARGE SCALE GENOMIC DNA]</scope>
    <source>
        <strain evidence="2 3">DSM 44099</strain>
    </source>
</reference>
<feature type="transmembrane region" description="Helical" evidence="1">
    <location>
        <begin position="44"/>
        <end position="65"/>
    </location>
</feature>
<dbReference type="Proteomes" id="UP000256913">
    <property type="component" value="Unassembled WGS sequence"/>
</dbReference>